<organism evidence="2 3">
    <name type="scientific">Leptospira idonii</name>
    <dbReference type="NCBI Taxonomy" id="1193500"/>
    <lineage>
        <taxon>Bacteria</taxon>
        <taxon>Pseudomonadati</taxon>
        <taxon>Spirochaetota</taxon>
        <taxon>Spirochaetia</taxon>
        <taxon>Leptospirales</taxon>
        <taxon>Leptospiraceae</taxon>
        <taxon>Leptospira</taxon>
    </lineage>
</organism>
<keyword evidence="1" id="KW-0472">Membrane</keyword>
<dbReference type="RefSeq" id="WP_135760312.1">
    <property type="nucleotide sequence ID" value="NZ_RQHW01000032.1"/>
</dbReference>
<reference evidence="2" key="1">
    <citation type="journal article" date="2019" name="PLoS Negl. Trop. Dis.">
        <title>Revisiting the worldwide diversity of Leptospira species in the environment.</title>
        <authorList>
            <person name="Vincent A.T."/>
            <person name="Schiettekatte O."/>
            <person name="Bourhy P."/>
            <person name="Veyrier F.J."/>
            <person name="Picardeau M."/>
        </authorList>
    </citation>
    <scope>NUCLEOTIDE SEQUENCE [LARGE SCALE GENOMIC DNA]</scope>
    <source>
        <strain evidence="2">201300427</strain>
    </source>
</reference>
<keyword evidence="3" id="KW-1185">Reference proteome</keyword>
<gene>
    <name evidence="2" type="ORF">EHS15_09395</name>
</gene>
<evidence type="ECO:0000313" key="3">
    <source>
        <dbReference type="Proteomes" id="UP000298058"/>
    </source>
</evidence>
<name>A0A4V3JY04_9LEPT</name>
<comment type="caution">
    <text evidence="2">The sequence shown here is derived from an EMBL/GenBank/DDBJ whole genome shotgun (WGS) entry which is preliminary data.</text>
</comment>
<keyword evidence="1" id="KW-0812">Transmembrane</keyword>
<protein>
    <submittedName>
        <fullName evidence="2">Uncharacterized protein</fullName>
    </submittedName>
</protein>
<sequence length="206" mass="24823">MGSGYHSRSPEEFREYLKSMQKQGKRIKWKQVIIIIDVLLLLFVFYLAFRALNPGSFQSPTQSEKKKIAGNEAYLSLSRENDDLSQGYFLFIENNTNENLILPKKDWKLEFRILTREGVVCYTEEMNIPEKKIPTYSKGFLYHSVSLLKLRELEEHCRTEVFDETYSFFRSKFRYMDLAFFSEWILTTQEERVVYRIRQKPYRWNK</sequence>
<accession>A0A4V3JY04</accession>
<dbReference type="OrthoDB" id="345069at2"/>
<keyword evidence="1" id="KW-1133">Transmembrane helix</keyword>
<evidence type="ECO:0000256" key="1">
    <source>
        <dbReference type="SAM" id="Phobius"/>
    </source>
</evidence>
<evidence type="ECO:0000313" key="2">
    <source>
        <dbReference type="EMBL" id="TGN19306.1"/>
    </source>
</evidence>
<dbReference type="AlphaFoldDB" id="A0A4V3JY04"/>
<dbReference type="EMBL" id="RQHW01000032">
    <property type="protein sequence ID" value="TGN19306.1"/>
    <property type="molecule type" value="Genomic_DNA"/>
</dbReference>
<dbReference type="Proteomes" id="UP000298058">
    <property type="component" value="Unassembled WGS sequence"/>
</dbReference>
<feature type="transmembrane region" description="Helical" evidence="1">
    <location>
        <begin position="32"/>
        <end position="49"/>
    </location>
</feature>
<proteinExistence type="predicted"/>